<name>A0A3B0SZ35_9ZZZZ</name>
<dbReference type="InterPro" id="IPR023753">
    <property type="entry name" value="FAD/NAD-binding_dom"/>
</dbReference>
<dbReference type="SUPFAM" id="SSF55424">
    <property type="entry name" value="FAD/NAD-linked reductases, dimerisation (C-terminal) domain"/>
    <property type="match status" value="1"/>
</dbReference>
<feature type="domain" description="FAD/NAD(P)-binding" evidence="3">
    <location>
        <begin position="35"/>
        <end position="139"/>
    </location>
</feature>
<evidence type="ECO:0000256" key="1">
    <source>
        <dbReference type="ARBA" id="ARBA00022630"/>
    </source>
</evidence>
<feature type="domain" description="Flavocytochrome c sulphide dehydrogenase flavin-binding" evidence="4">
    <location>
        <begin position="360"/>
        <end position="425"/>
    </location>
</feature>
<accession>A0A3B0SZ35</accession>
<dbReference type="AlphaFoldDB" id="A0A3B0SZ35"/>
<sequence length="426" mass="45639">MTLNRREFNTIAGASALALGMGAAPTVFAQNAKPRVVVIGGGTGGATAARYIAKDSKGAIDVTLIEPTKRYYTCYFSNLYIGGFVDYESIGHSYDKLASEYGINVVHDWAVTVDRKKKMVVLGSGAMVPYDKLIVSPGIDLKFASVAEGYSIADQAKMPHAWKSGTQAQLLKAKVVGMKQGGTFVMLPPPNPFRCPPGPYERISMIAHHFKNNNPTAKIIVLDPKDKFSKMGLFTDGWERHYKGMIDWQPLSSLGGLKSINTATGEFVTDLDTFKADAACVIPANTSGQIAKTAGLANDKGWCPINPASMKSKVDDDVYVIGDASVASSMPKSGFSANSQAKVCANAVRGELTKSKVFPAKYANTCWSLIATNDGIKVGAAYKAGDKKIDPTSKFISKTGESADLRKTTYEESVGWYAGITKDVFG</sequence>
<dbReference type="InterPro" id="IPR037092">
    <property type="entry name" value="FlavoCytC_S_DH_flav-bd_sf"/>
</dbReference>
<dbReference type="GO" id="GO:0016491">
    <property type="term" value="F:oxidoreductase activity"/>
    <property type="evidence" value="ECO:0007669"/>
    <property type="project" value="InterPro"/>
</dbReference>
<dbReference type="SUPFAM" id="SSF51905">
    <property type="entry name" value="FAD/NAD(P)-binding domain"/>
    <property type="match status" value="2"/>
</dbReference>
<keyword evidence="1" id="KW-0285">Flavoprotein</keyword>
<evidence type="ECO:0000259" key="4">
    <source>
        <dbReference type="Pfam" id="PF09242"/>
    </source>
</evidence>
<dbReference type="InterPro" id="IPR036188">
    <property type="entry name" value="FAD/NAD-bd_sf"/>
</dbReference>
<dbReference type="Pfam" id="PF21706">
    <property type="entry name" value="FCSD_central"/>
    <property type="match status" value="1"/>
</dbReference>
<dbReference type="Gene3D" id="3.50.50.60">
    <property type="entry name" value="FAD/NAD(P)-binding domain"/>
    <property type="match status" value="2"/>
</dbReference>
<dbReference type="PROSITE" id="PS51318">
    <property type="entry name" value="TAT"/>
    <property type="match status" value="1"/>
</dbReference>
<evidence type="ECO:0000256" key="2">
    <source>
        <dbReference type="ARBA" id="ARBA00022827"/>
    </source>
</evidence>
<dbReference type="EMBL" id="UOEC01000191">
    <property type="protein sequence ID" value="VAW01814.1"/>
    <property type="molecule type" value="Genomic_DNA"/>
</dbReference>
<evidence type="ECO:0000313" key="6">
    <source>
        <dbReference type="EMBL" id="VAW01814.1"/>
    </source>
</evidence>
<dbReference type="GO" id="GO:0050660">
    <property type="term" value="F:flavin adenine dinucleotide binding"/>
    <property type="evidence" value="ECO:0007669"/>
    <property type="project" value="InterPro"/>
</dbReference>
<dbReference type="PANTHER" id="PTHR43755:SF1">
    <property type="entry name" value="FAD-DEPENDENT PYRIDINE NUCLEOTIDE-DISULPHIDE OXIDOREDUCTASE"/>
    <property type="match status" value="1"/>
</dbReference>
<proteinExistence type="predicted"/>
<dbReference type="Gene3D" id="3.90.760.10">
    <property type="entry name" value="Flavocytochrome c sulphide dehydrogenase, flavin-binding domain"/>
    <property type="match status" value="1"/>
</dbReference>
<dbReference type="InterPro" id="IPR015323">
    <property type="entry name" value="FlavoCytC_S_DH_flav-bd"/>
</dbReference>
<reference evidence="6" key="1">
    <citation type="submission" date="2018-06" db="EMBL/GenBank/DDBJ databases">
        <authorList>
            <person name="Zhirakovskaya E."/>
        </authorList>
    </citation>
    <scope>NUCLEOTIDE SEQUENCE</scope>
</reference>
<protein>
    <submittedName>
        <fullName evidence="6">Flavocytochrome c:sulfide dehydrogenase</fullName>
    </submittedName>
</protein>
<feature type="domain" description="Sulfide dehydrogenase [flavocytochrome c] flavoprotein chain central" evidence="5">
    <location>
        <begin position="169"/>
        <end position="283"/>
    </location>
</feature>
<dbReference type="InterPro" id="IPR006311">
    <property type="entry name" value="TAT_signal"/>
</dbReference>
<dbReference type="Pfam" id="PF09242">
    <property type="entry name" value="FCSD-flav_bind"/>
    <property type="match status" value="1"/>
</dbReference>
<evidence type="ECO:0000259" key="5">
    <source>
        <dbReference type="Pfam" id="PF21706"/>
    </source>
</evidence>
<evidence type="ECO:0000259" key="3">
    <source>
        <dbReference type="Pfam" id="PF07992"/>
    </source>
</evidence>
<keyword evidence="2" id="KW-0274">FAD</keyword>
<dbReference type="PANTHER" id="PTHR43755">
    <property type="match status" value="1"/>
</dbReference>
<dbReference type="InterPro" id="IPR049386">
    <property type="entry name" value="FCSD_central"/>
</dbReference>
<dbReference type="InterPro" id="IPR052541">
    <property type="entry name" value="SQRD"/>
</dbReference>
<organism evidence="6">
    <name type="scientific">hydrothermal vent metagenome</name>
    <dbReference type="NCBI Taxonomy" id="652676"/>
    <lineage>
        <taxon>unclassified sequences</taxon>
        <taxon>metagenomes</taxon>
        <taxon>ecological metagenomes</taxon>
    </lineage>
</organism>
<dbReference type="Pfam" id="PF07992">
    <property type="entry name" value="Pyr_redox_2"/>
    <property type="match status" value="1"/>
</dbReference>
<dbReference type="InterPro" id="IPR016156">
    <property type="entry name" value="FAD/NAD-linked_Rdtase_dimer_sf"/>
</dbReference>
<gene>
    <name evidence="6" type="ORF">MNBD_ALPHA08-2151</name>
</gene>